<organism evidence="4 5">
    <name type="scientific">Pediococcus cellicola</name>
    <dbReference type="NCBI Taxonomy" id="319652"/>
    <lineage>
        <taxon>Bacteria</taxon>
        <taxon>Bacillati</taxon>
        <taxon>Bacillota</taxon>
        <taxon>Bacilli</taxon>
        <taxon>Lactobacillales</taxon>
        <taxon>Lactobacillaceae</taxon>
        <taxon>Pediococcus</taxon>
    </lineage>
</organism>
<dbReference type="PANTHER" id="PTHR43479:SF7">
    <property type="entry name" value="TETR-FAMILY TRANSCRIPTIONAL REGULATOR"/>
    <property type="match status" value="1"/>
</dbReference>
<name>A0A0R2J026_9LACO</name>
<dbReference type="InterPro" id="IPR001647">
    <property type="entry name" value="HTH_TetR"/>
</dbReference>
<dbReference type="Pfam" id="PF00440">
    <property type="entry name" value="TetR_N"/>
    <property type="match status" value="1"/>
</dbReference>
<evidence type="ECO:0000313" key="4">
    <source>
        <dbReference type="EMBL" id="KRN67508.1"/>
    </source>
</evidence>
<dbReference type="PANTHER" id="PTHR43479">
    <property type="entry name" value="ACREF/ENVCD OPERON REPRESSOR-RELATED"/>
    <property type="match status" value="1"/>
</dbReference>
<keyword evidence="1 2" id="KW-0238">DNA-binding</keyword>
<dbReference type="EMBL" id="JQBR01000001">
    <property type="protein sequence ID" value="KRN67508.1"/>
    <property type="molecule type" value="Genomic_DNA"/>
</dbReference>
<dbReference type="Gene3D" id="1.10.357.10">
    <property type="entry name" value="Tetracycline Repressor, domain 2"/>
    <property type="match status" value="1"/>
</dbReference>
<evidence type="ECO:0000259" key="3">
    <source>
        <dbReference type="PROSITE" id="PS50977"/>
    </source>
</evidence>
<dbReference type="AlphaFoldDB" id="A0A0R2J026"/>
<proteinExistence type="predicted"/>
<feature type="domain" description="HTH tetR-type" evidence="3">
    <location>
        <begin position="13"/>
        <end position="73"/>
    </location>
</feature>
<feature type="DNA-binding region" description="H-T-H motif" evidence="2">
    <location>
        <begin position="36"/>
        <end position="55"/>
    </location>
</feature>
<dbReference type="PATRIC" id="fig|319652.3.peg.49"/>
<dbReference type="SUPFAM" id="SSF46689">
    <property type="entry name" value="Homeodomain-like"/>
    <property type="match status" value="1"/>
</dbReference>
<protein>
    <submittedName>
        <fullName evidence="4">TetR family transcriptional regulator</fullName>
    </submittedName>
</protein>
<dbReference type="InterPro" id="IPR050624">
    <property type="entry name" value="HTH-type_Tx_Regulator"/>
</dbReference>
<evidence type="ECO:0000256" key="2">
    <source>
        <dbReference type="PROSITE-ProRule" id="PRU00335"/>
    </source>
</evidence>
<keyword evidence="5" id="KW-1185">Reference proteome</keyword>
<comment type="caution">
    <text evidence="4">The sequence shown here is derived from an EMBL/GenBank/DDBJ whole genome shotgun (WGS) entry which is preliminary data.</text>
</comment>
<dbReference type="Proteomes" id="UP000051568">
    <property type="component" value="Unassembled WGS sequence"/>
</dbReference>
<reference evidence="4 5" key="1">
    <citation type="journal article" date="2015" name="Genome Announc.">
        <title>Expanding the biotechnology potential of lactobacilli through comparative genomics of 213 strains and associated genera.</title>
        <authorList>
            <person name="Sun Z."/>
            <person name="Harris H.M."/>
            <person name="McCann A."/>
            <person name="Guo C."/>
            <person name="Argimon S."/>
            <person name="Zhang W."/>
            <person name="Yang X."/>
            <person name="Jeffery I.B."/>
            <person name="Cooney J.C."/>
            <person name="Kagawa T.F."/>
            <person name="Liu W."/>
            <person name="Song Y."/>
            <person name="Salvetti E."/>
            <person name="Wrobel A."/>
            <person name="Rasinkangas P."/>
            <person name="Parkhill J."/>
            <person name="Rea M.C."/>
            <person name="O'Sullivan O."/>
            <person name="Ritari J."/>
            <person name="Douillard F.P."/>
            <person name="Paul Ross R."/>
            <person name="Yang R."/>
            <person name="Briner A.E."/>
            <person name="Felis G.E."/>
            <person name="de Vos W.M."/>
            <person name="Barrangou R."/>
            <person name="Klaenhammer T.R."/>
            <person name="Caufield P.W."/>
            <person name="Cui Y."/>
            <person name="Zhang H."/>
            <person name="O'Toole P.W."/>
        </authorList>
    </citation>
    <scope>NUCLEOTIDE SEQUENCE [LARGE SCALE GENOMIC DNA]</scope>
    <source>
        <strain evidence="4 5">DSM 17757</strain>
    </source>
</reference>
<gene>
    <name evidence="4" type="ORF">IV80_GL000048</name>
</gene>
<dbReference type="STRING" id="319652.IV80_GL000048"/>
<evidence type="ECO:0000313" key="5">
    <source>
        <dbReference type="Proteomes" id="UP000051568"/>
    </source>
</evidence>
<dbReference type="GO" id="GO:0003677">
    <property type="term" value="F:DNA binding"/>
    <property type="evidence" value="ECO:0007669"/>
    <property type="project" value="UniProtKB-UniRule"/>
</dbReference>
<accession>A0A0R2J026</accession>
<sequence>MEDIMNTNDLRAIKSKRDIETAFINLITQKDFDKITIKDICSEALIGRSTFYRYYEDKYDLLNKLILKYSQILDDLLAQRMKHSINNDLLSELYTGLNKHKDAILSLLKLSFHESSLEINFKKILIKHMTNYLHNFNFKIPELYIQQLYAANVMTAIIWSLKYGADPQIAHMMNDIFQHLTKNYATKVVK</sequence>
<dbReference type="PROSITE" id="PS50977">
    <property type="entry name" value="HTH_TETR_2"/>
    <property type="match status" value="1"/>
</dbReference>
<evidence type="ECO:0000256" key="1">
    <source>
        <dbReference type="ARBA" id="ARBA00023125"/>
    </source>
</evidence>
<dbReference type="InterPro" id="IPR009057">
    <property type="entry name" value="Homeodomain-like_sf"/>
</dbReference>